<evidence type="ECO:0000256" key="2">
    <source>
        <dbReference type="SAM" id="SignalP"/>
    </source>
</evidence>
<protein>
    <submittedName>
        <fullName evidence="3">Tripartite-type tricarboxylate transporter receptor subunit TctC</fullName>
    </submittedName>
</protein>
<keyword evidence="2" id="KW-0732">Signal</keyword>
<dbReference type="InterPro" id="IPR005064">
    <property type="entry name" value="BUG"/>
</dbReference>
<gene>
    <name evidence="3" type="ORF">J2W25_001760</name>
</gene>
<name>A0AAW8DTT4_9BURK</name>
<feature type="signal peptide" evidence="2">
    <location>
        <begin position="1"/>
        <end position="23"/>
    </location>
</feature>
<comment type="similarity">
    <text evidence="1">Belongs to the UPF0065 (bug) family.</text>
</comment>
<reference evidence="3" key="1">
    <citation type="submission" date="2023-07" db="EMBL/GenBank/DDBJ databases">
        <title>Sorghum-associated microbial communities from plants grown in Nebraska, USA.</title>
        <authorList>
            <person name="Schachtman D."/>
        </authorList>
    </citation>
    <scope>NUCLEOTIDE SEQUENCE</scope>
    <source>
        <strain evidence="3">DS2795</strain>
    </source>
</reference>
<dbReference type="Proteomes" id="UP001244295">
    <property type="component" value="Unassembled WGS sequence"/>
</dbReference>
<dbReference type="PIRSF" id="PIRSF017082">
    <property type="entry name" value="YflP"/>
    <property type="match status" value="1"/>
</dbReference>
<dbReference type="PANTHER" id="PTHR42928">
    <property type="entry name" value="TRICARBOXYLATE-BINDING PROTEIN"/>
    <property type="match status" value="1"/>
</dbReference>
<proteinExistence type="inferred from homology"/>
<accession>A0AAW8DTT4</accession>
<feature type="chain" id="PRO_5043319897" evidence="2">
    <location>
        <begin position="24"/>
        <end position="329"/>
    </location>
</feature>
<dbReference type="Gene3D" id="3.40.190.150">
    <property type="entry name" value="Bordetella uptake gene, domain 1"/>
    <property type="match status" value="1"/>
</dbReference>
<dbReference type="EMBL" id="JAUSRR010000003">
    <property type="protein sequence ID" value="MDP9922739.1"/>
    <property type="molecule type" value="Genomic_DNA"/>
</dbReference>
<comment type="caution">
    <text evidence="3">The sequence shown here is derived from an EMBL/GenBank/DDBJ whole genome shotgun (WGS) entry which is preliminary data.</text>
</comment>
<evidence type="ECO:0000256" key="1">
    <source>
        <dbReference type="ARBA" id="ARBA00006987"/>
    </source>
</evidence>
<sequence length="329" mass="34733">MSITRRALCTSIALGLTFSPAFAQEPSKQPIRVIVPYPAGGNADSAARAVANLASESLKQTILIDNRPGASSIIGTELVSRAPADGLTIGVVSDSHAINQVMAKNPKAADILGGKVPYDAVRDFVPISGMILVPLVLVVSPKVPARTVKEVVQLSKGGDKSGLNFGTMGTGSPWFLHMHQLHNLTQGTFVDVPYKGLAPAATDLIAGQIDIMVMPVHYAQQYVKTGKLVAIATLGEKRHPLMPDVPTLAESGYPSLAISNYLYFVAPAATPKATVDRLSKAFIAALKEPSMKDKLSASGDPYPAEPAELSARLRKDIDAYGTVIQATLK</sequence>
<dbReference type="Gene3D" id="3.40.190.10">
    <property type="entry name" value="Periplasmic binding protein-like II"/>
    <property type="match status" value="1"/>
</dbReference>
<evidence type="ECO:0000313" key="3">
    <source>
        <dbReference type="EMBL" id="MDP9922739.1"/>
    </source>
</evidence>
<dbReference type="SUPFAM" id="SSF53850">
    <property type="entry name" value="Periplasmic binding protein-like II"/>
    <property type="match status" value="1"/>
</dbReference>
<evidence type="ECO:0000313" key="4">
    <source>
        <dbReference type="Proteomes" id="UP001244295"/>
    </source>
</evidence>
<organism evidence="3 4">
    <name type="scientific">Variovorax boronicumulans</name>
    <dbReference type="NCBI Taxonomy" id="436515"/>
    <lineage>
        <taxon>Bacteria</taxon>
        <taxon>Pseudomonadati</taxon>
        <taxon>Pseudomonadota</taxon>
        <taxon>Betaproteobacteria</taxon>
        <taxon>Burkholderiales</taxon>
        <taxon>Comamonadaceae</taxon>
        <taxon>Variovorax</taxon>
    </lineage>
</organism>
<keyword evidence="3" id="KW-0675">Receptor</keyword>
<dbReference type="Pfam" id="PF03401">
    <property type="entry name" value="TctC"/>
    <property type="match status" value="1"/>
</dbReference>
<dbReference type="AlphaFoldDB" id="A0AAW8DTT4"/>
<dbReference type="PANTHER" id="PTHR42928:SF5">
    <property type="entry name" value="BLR1237 PROTEIN"/>
    <property type="match status" value="1"/>
</dbReference>
<dbReference type="InterPro" id="IPR042100">
    <property type="entry name" value="Bug_dom1"/>
</dbReference>
<dbReference type="RefSeq" id="WP_307636335.1">
    <property type="nucleotide sequence ID" value="NZ_JAUSRR010000003.1"/>
</dbReference>